<dbReference type="SUPFAM" id="SSF52172">
    <property type="entry name" value="CheY-like"/>
    <property type="match status" value="1"/>
</dbReference>
<evidence type="ECO:0000259" key="3">
    <source>
        <dbReference type="PROSITE" id="PS50110"/>
    </source>
</evidence>
<dbReference type="InterPro" id="IPR000792">
    <property type="entry name" value="Tscrpt_reg_LuxR_C"/>
</dbReference>
<evidence type="ECO:0000256" key="1">
    <source>
        <dbReference type="ARBA" id="ARBA00023125"/>
    </source>
</evidence>
<protein>
    <submittedName>
        <fullName evidence="4">DNA-binding response regulator, NarL/FixJ family, contains REC and HTH domains</fullName>
    </submittedName>
</protein>
<dbReference type="PANTHER" id="PTHR43214:SF43">
    <property type="entry name" value="TWO-COMPONENT RESPONSE REGULATOR"/>
    <property type="match status" value="1"/>
</dbReference>
<keyword evidence="1 4" id="KW-0238">DNA-binding</keyword>
<evidence type="ECO:0000256" key="2">
    <source>
        <dbReference type="PROSITE-ProRule" id="PRU00169"/>
    </source>
</evidence>
<dbReference type="AlphaFoldDB" id="A0A9X8N2L9"/>
<evidence type="ECO:0000313" key="5">
    <source>
        <dbReference type="Proteomes" id="UP000184388"/>
    </source>
</evidence>
<dbReference type="Proteomes" id="UP000184388">
    <property type="component" value="Unassembled WGS sequence"/>
</dbReference>
<dbReference type="Pfam" id="PF00196">
    <property type="entry name" value="GerE"/>
    <property type="match status" value="1"/>
</dbReference>
<dbReference type="InterPro" id="IPR016032">
    <property type="entry name" value="Sig_transdc_resp-reg_C-effctor"/>
</dbReference>
<dbReference type="GO" id="GO:0003677">
    <property type="term" value="F:DNA binding"/>
    <property type="evidence" value="ECO:0007669"/>
    <property type="project" value="UniProtKB-KW"/>
</dbReference>
<dbReference type="InterPro" id="IPR039420">
    <property type="entry name" value="WalR-like"/>
</dbReference>
<dbReference type="EMBL" id="FRBK01000014">
    <property type="protein sequence ID" value="SHM76117.1"/>
    <property type="molecule type" value="Genomic_DNA"/>
</dbReference>
<dbReference type="GO" id="GO:0000160">
    <property type="term" value="P:phosphorelay signal transduction system"/>
    <property type="evidence" value="ECO:0007669"/>
    <property type="project" value="InterPro"/>
</dbReference>
<dbReference type="InterPro" id="IPR011006">
    <property type="entry name" value="CheY-like_superfamily"/>
</dbReference>
<comment type="caution">
    <text evidence="4">The sequence shown here is derived from an EMBL/GenBank/DDBJ whole genome shotgun (WGS) entry which is preliminary data.</text>
</comment>
<dbReference type="InterPro" id="IPR001789">
    <property type="entry name" value="Sig_transdc_resp-reg_receiver"/>
</dbReference>
<dbReference type="SMART" id="SM00421">
    <property type="entry name" value="HTH_LUXR"/>
    <property type="match status" value="1"/>
</dbReference>
<dbReference type="SUPFAM" id="SSF46894">
    <property type="entry name" value="C-terminal effector domain of the bipartite response regulators"/>
    <property type="match status" value="1"/>
</dbReference>
<gene>
    <name evidence="4" type="ORF">SAMN05216268_11431</name>
</gene>
<dbReference type="PANTHER" id="PTHR43214">
    <property type="entry name" value="TWO-COMPONENT RESPONSE REGULATOR"/>
    <property type="match status" value="1"/>
</dbReference>
<organism evidence="4 5">
    <name type="scientific">Streptomyces yunnanensis</name>
    <dbReference type="NCBI Taxonomy" id="156453"/>
    <lineage>
        <taxon>Bacteria</taxon>
        <taxon>Bacillati</taxon>
        <taxon>Actinomycetota</taxon>
        <taxon>Actinomycetes</taxon>
        <taxon>Kitasatosporales</taxon>
        <taxon>Streptomycetaceae</taxon>
        <taxon>Streptomyces</taxon>
    </lineage>
</organism>
<proteinExistence type="predicted"/>
<dbReference type="PRINTS" id="PR00038">
    <property type="entry name" value="HTHLUXR"/>
</dbReference>
<comment type="caution">
    <text evidence="2">Lacks conserved residue(s) required for the propagation of feature annotation.</text>
</comment>
<dbReference type="PROSITE" id="PS50110">
    <property type="entry name" value="RESPONSE_REGULATORY"/>
    <property type="match status" value="1"/>
</dbReference>
<dbReference type="GO" id="GO:0006355">
    <property type="term" value="P:regulation of DNA-templated transcription"/>
    <property type="evidence" value="ECO:0007669"/>
    <property type="project" value="InterPro"/>
</dbReference>
<feature type="domain" description="Response regulatory" evidence="3">
    <location>
        <begin position="25"/>
        <end position="136"/>
    </location>
</feature>
<name>A0A9X8N2L9_9ACTN</name>
<evidence type="ECO:0000313" key="4">
    <source>
        <dbReference type="EMBL" id="SHM76117.1"/>
    </source>
</evidence>
<sequence>MVMEHESVGLPRPRDRQACRYAGISVAVVDEAPVIRRGIPPMFASTPEIRSIRCFSEMPAVDELAGYDVLVLGLHSRRDLGLLRLAHDLAVVCRLVLLCTSVTTAAALALLDAGADGYLTTDADAKAFREAVLCVARGHTYLHRPVADLIRGNSSPVTPKLAPREAELLGYLAIGLTHAQAARRMGVAVGTVETYVRRIRTKCAISGPMRLARVAREARLQLMLGCQPN</sequence>
<accession>A0A9X8N2L9</accession>
<reference evidence="5" key="1">
    <citation type="submission" date="2016-11" db="EMBL/GenBank/DDBJ databases">
        <authorList>
            <person name="Jaros S."/>
            <person name="Januszkiewicz K."/>
            <person name="Wedrychowicz H."/>
        </authorList>
    </citation>
    <scope>NUCLEOTIDE SEQUENCE [LARGE SCALE GENOMIC DNA]</scope>
    <source>
        <strain evidence="5">CGMCC 4.3555</strain>
    </source>
</reference>
<dbReference type="Gene3D" id="3.40.50.2300">
    <property type="match status" value="1"/>
</dbReference>